<name>E4T8S3_PALPW</name>
<dbReference type="InterPro" id="IPR052336">
    <property type="entry name" value="MlaD_Phospholipid_Transporter"/>
</dbReference>
<dbReference type="eggNOG" id="COG1463">
    <property type="taxonomic scope" value="Bacteria"/>
</dbReference>
<reference evidence="3 4" key="2">
    <citation type="journal article" date="2011" name="Stand. Genomic Sci.">
        <title>Complete genome sequence of Paludibacter propionicigenes type strain (WB4).</title>
        <authorList>
            <person name="Gronow S."/>
            <person name="Munk C."/>
            <person name="Lapidus A."/>
            <person name="Nolan M."/>
            <person name="Lucas S."/>
            <person name="Hammon N."/>
            <person name="Deshpande S."/>
            <person name="Cheng J.F."/>
            <person name="Tapia R."/>
            <person name="Han C."/>
            <person name="Goodwin L."/>
            <person name="Pitluck S."/>
            <person name="Liolios K."/>
            <person name="Ivanova N."/>
            <person name="Mavromatis K."/>
            <person name="Mikhailova N."/>
            <person name="Pati A."/>
            <person name="Chen A."/>
            <person name="Palaniappan K."/>
            <person name="Land M."/>
            <person name="Hauser L."/>
            <person name="Chang Y.J."/>
            <person name="Jeffries C.D."/>
            <person name="Brambilla E."/>
            <person name="Rohde M."/>
            <person name="Goker M."/>
            <person name="Detter J.C."/>
            <person name="Woyke T."/>
            <person name="Bristow J."/>
            <person name="Eisen J.A."/>
            <person name="Markowitz V."/>
            <person name="Hugenholtz P."/>
            <person name="Kyrpides N.C."/>
            <person name="Klenk H.P."/>
        </authorList>
    </citation>
    <scope>NUCLEOTIDE SEQUENCE [LARGE SCALE GENOMIC DNA]</scope>
    <source>
        <strain evidence="4">DSM 17365 / JCM 13257 / WB4</strain>
    </source>
</reference>
<dbReference type="EMBL" id="CP002345">
    <property type="protein sequence ID" value="ADQ81182.1"/>
    <property type="molecule type" value="Genomic_DNA"/>
</dbReference>
<dbReference type="Pfam" id="PF02470">
    <property type="entry name" value="MlaD"/>
    <property type="match status" value="1"/>
</dbReference>
<keyword evidence="1" id="KW-0812">Transmembrane</keyword>
<evidence type="ECO:0000256" key="1">
    <source>
        <dbReference type="SAM" id="Phobius"/>
    </source>
</evidence>
<reference key="1">
    <citation type="submission" date="2010-11" db="EMBL/GenBank/DDBJ databases">
        <title>The complete genome of Paludibacter propionicigenes DSM 17365.</title>
        <authorList>
            <consortium name="US DOE Joint Genome Institute (JGI-PGF)"/>
            <person name="Lucas S."/>
            <person name="Copeland A."/>
            <person name="Lapidus A."/>
            <person name="Bruce D."/>
            <person name="Goodwin L."/>
            <person name="Pitluck S."/>
            <person name="Kyrpides N."/>
            <person name="Mavromatis K."/>
            <person name="Ivanova N."/>
            <person name="Munk A.C."/>
            <person name="Brettin T."/>
            <person name="Detter J.C."/>
            <person name="Han C."/>
            <person name="Tapia R."/>
            <person name="Land M."/>
            <person name="Hauser L."/>
            <person name="Markowitz V."/>
            <person name="Cheng J.-F."/>
            <person name="Hugenholtz P."/>
            <person name="Woyke T."/>
            <person name="Wu D."/>
            <person name="Gronow S."/>
            <person name="Wellnitz S."/>
            <person name="Brambilla E."/>
            <person name="Klenk H.-P."/>
            <person name="Eisen J.A."/>
        </authorList>
    </citation>
    <scope>NUCLEOTIDE SEQUENCE</scope>
    <source>
        <strain>WB4</strain>
    </source>
</reference>
<gene>
    <name evidence="3" type="ordered locus">Palpr_3054</name>
</gene>
<dbReference type="RefSeq" id="WP_013446551.1">
    <property type="nucleotide sequence ID" value="NC_014734.1"/>
</dbReference>
<dbReference type="PANTHER" id="PTHR33371">
    <property type="entry name" value="INTERMEMBRANE PHOSPHOLIPID TRANSPORT SYSTEM BINDING PROTEIN MLAD-RELATED"/>
    <property type="match status" value="1"/>
</dbReference>
<feature type="transmembrane region" description="Helical" evidence="1">
    <location>
        <begin position="12"/>
        <end position="30"/>
    </location>
</feature>
<protein>
    <submittedName>
        <fullName evidence="3">Mammalian cell entry related domain protein</fullName>
    </submittedName>
</protein>
<dbReference type="AlphaFoldDB" id="E4T8S3"/>
<organism evidence="3 4">
    <name type="scientific">Paludibacter propionicigenes (strain DSM 17365 / JCM 13257 / WB4)</name>
    <dbReference type="NCBI Taxonomy" id="694427"/>
    <lineage>
        <taxon>Bacteria</taxon>
        <taxon>Pseudomonadati</taxon>
        <taxon>Bacteroidota</taxon>
        <taxon>Bacteroidia</taxon>
        <taxon>Bacteroidales</taxon>
        <taxon>Paludibacteraceae</taxon>
        <taxon>Paludibacter</taxon>
    </lineage>
</organism>
<keyword evidence="1" id="KW-0472">Membrane</keyword>
<dbReference type="PANTHER" id="PTHR33371:SF4">
    <property type="entry name" value="INTERMEMBRANE PHOSPHOLIPID TRANSPORT SYSTEM BINDING PROTEIN MLAD"/>
    <property type="match status" value="1"/>
</dbReference>
<proteinExistence type="predicted"/>
<keyword evidence="1" id="KW-1133">Transmembrane helix</keyword>
<keyword evidence="4" id="KW-1185">Reference proteome</keyword>
<dbReference type="InterPro" id="IPR003399">
    <property type="entry name" value="Mce/MlaD"/>
</dbReference>
<accession>E4T8S3</accession>
<dbReference type="STRING" id="694427.Palpr_3054"/>
<dbReference type="OrthoDB" id="9769132at2"/>
<sequence>MKKNYFTREVKVGIMAIVAIFVLYFGLNFLKGISIFTPVSYYYGSYENLGGLVPSTPVYVKGYKVGQVEKISYDFSKQKSFVIKISVSKDIKLPKGAKMELYDEGIMGGKAVQLVYAPITPTQAMYEPGDTIESKVGLGLMAQLSGDLVPKIESISLQADSLIRSVRVLVENKDLTKSLSSIEHTTANLAVSSSQLKKMMNNEVPRILSDVNVVTSDFKLISGNLKKIDYAATFASVNHTISNLSLITDKINNSEGTLGMLLNNKDLYINLSNTAASSDKLLIDLQKNPKRYVHFSLFGSKTK</sequence>
<evidence type="ECO:0000259" key="2">
    <source>
        <dbReference type="Pfam" id="PF02470"/>
    </source>
</evidence>
<evidence type="ECO:0000313" key="4">
    <source>
        <dbReference type="Proteomes" id="UP000008718"/>
    </source>
</evidence>
<dbReference type="KEGG" id="ppn:Palpr_3054"/>
<dbReference type="Proteomes" id="UP000008718">
    <property type="component" value="Chromosome"/>
</dbReference>
<evidence type="ECO:0000313" key="3">
    <source>
        <dbReference type="EMBL" id="ADQ81182.1"/>
    </source>
</evidence>
<dbReference type="HOGENOM" id="CLU_054524_1_0_10"/>
<feature type="domain" description="Mce/MlaD" evidence="2">
    <location>
        <begin position="41"/>
        <end position="115"/>
    </location>
</feature>